<dbReference type="OrthoDB" id="5620at2759"/>
<dbReference type="PANTHER" id="PTHR12668">
    <property type="entry name" value="TRANSMEMBRANE PROTEIN 14, 15"/>
    <property type="match status" value="1"/>
</dbReference>
<dbReference type="EnsemblMetazoa" id="tetur08g00950.1">
    <property type="protein sequence ID" value="tetur08g00950.1"/>
    <property type="gene ID" value="tetur08g00950"/>
</dbReference>
<evidence type="ECO:0008006" key="10">
    <source>
        <dbReference type="Google" id="ProtNLM"/>
    </source>
</evidence>
<evidence type="ECO:0000313" key="8">
    <source>
        <dbReference type="EnsemblMetazoa" id="tetur08g00950.1"/>
    </source>
</evidence>
<dbReference type="OMA" id="PEMGIDM"/>
<dbReference type="Pfam" id="PF03647">
    <property type="entry name" value="Tmemb_14"/>
    <property type="match status" value="1"/>
</dbReference>
<reference evidence="9" key="1">
    <citation type="submission" date="2011-08" db="EMBL/GenBank/DDBJ databases">
        <authorList>
            <person name="Rombauts S."/>
        </authorList>
    </citation>
    <scope>NUCLEOTIDE SEQUENCE</scope>
    <source>
        <strain evidence="9">London</strain>
    </source>
</reference>
<keyword evidence="3 7" id="KW-0812">Transmembrane</keyword>
<dbReference type="PANTHER" id="PTHR12668:SF43">
    <property type="entry name" value="TRANSMEMBRANE PROTEIN 14 HOMOLOG"/>
    <property type="match status" value="1"/>
</dbReference>
<accession>T1KAM2</accession>
<comment type="subcellular location">
    <subcellularLocation>
        <location evidence="1">Membrane</location>
    </subcellularLocation>
</comment>
<feature type="region of interest" description="Disordered" evidence="6">
    <location>
        <begin position="41"/>
        <end position="64"/>
    </location>
</feature>
<organism evidence="8 9">
    <name type="scientific">Tetranychus urticae</name>
    <name type="common">Two-spotted spider mite</name>
    <dbReference type="NCBI Taxonomy" id="32264"/>
    <lineage>
        <taxon>Eukaryota</taxon>
        <taxon>Metazoa</taxon>
        <taxon>Ecdysozoa</taxon>
        <taxon>Arthropoda</taxon>
        <taxon>Chelicerata</taxon>
        <taxon>Arachnida</taxon>
        <taxon>Acari</taxon>
        <taxon>Acariformes</taxon>
        <taxon>Trombidiformes</taxon>
        <taxon>Prostigmata</taxon>
        <taxon>Eleutherengona</taxon>
        <taxon>Raphignathae</taxon>
        <taxon>Tetranychoidea</taxon>
        <taxon>Tetranychidae</taxon>
        <taxon>Tetranychus</taxon>
    </lineage>
</organism>
<dbReference type="KEGG" id="tut:107362299"/>
<feature type="transmembrane region" description="Helical" evidence="7">
    <location>
        <begin position="98"/>
        <end position="118"/>
    </location>
</feature>
<gene>
    <name evidence="8" type="primary">107362299</name>
</gene>
<keyword evidence="9" id="KW-1185">Reference proteome</keyword>
<protein>
    <recommendedName>
        <fullName evidence="10">Transmembrane protein 14C</fullName>
    </recommendedName>
</protein>
<sequence length="180" mass="19158">MSPRSLQSYEKPDDTIELDHNSDFVILDSPSVDNFVDNLLNRRPQDNQNNPVTSTETSSDQLTESTLESEMGIDVISSAYAALVAAGGVIGYVKAGSIPSLAAGLFFGSTLGVGAYMTSKDPSNYYLTLGTSTLLTGLMGYRFYNTGKFMPAGLIAALSVAMVLNISFRAVSGPAQHVKK</sequence>
<dbReference type="HOGENOM" id="CLU_1498180_0_0_1"/>
<dbReference type="Proteomes" id="UP000015104">
    <property type="component" value="Unassembled WGS sequence"/>
</dbReference>
<dbReference type="GO" id="GO:0070453">
    <property type="term" value="P:regulation of heme biosynthetic process"/>
    <property type="evidence" value="ECO:0007669"/>
    <property type="project" value="TreeGrafter"/>
</dbReference>
<evidence type="ECO:0000256" key="7">
    <source>
        <dbReference type="SAM" id="Phobius"/>
    </source>
</evidence>
<reference evidence="8" key="2">
    <citation type="submission" date="2015-06" db="UniProtKB">
        <authorList>
            <consortium name="EnsemblMetazoa"/>
        </authorList>
    </citation>
    <scope>IDENTIFICATION</scope>
</reference>
<proteinExistence type="inferred from homology"/>
<dbReference type="InterPro" id="IPR044890">
    <property type="entry name" value="TMEM14_sf"/>
</dbReference>
<keyword evidence="4 7" id="KW-1133">Transmembrane helix</keyword>
<dbReference type="STRING" id="32264.T1KAM2"/>
<evidence type="ECO:0000256" key="1">
    <source>
        <dbReference type="ARBA" id="ARBA00004370"/>
    </source>
</evidence>
<feature type="transmembrane region" description="Helical" evidence="7">
    <location>
        <begin position="71"/>
        <end position="92"/>
    </location>
</feature>
<dbReference type="InterPro" id="IPR005349">
    <property type="entry name" value="TMEM14"/>
</dbReference>
<evidence type="ECO:0000256" key="4">
    <source>
        <dbReference type="ARBA" id="ARBA00022989"/>
    </source>
</evidence>
<dbReference type="GO" id="GO:0031966">
    <property type="term" value="C:mitochondrial membrane"/>
    <property type="evidence" value="ECO:0007669"/>
    <property type="project" value="TreeGrafter"/>
</dbReference>
<comment type="similarity">
    <text evidence="2">Belongs to the TMEM14 family.</text>
</comment>
<dbReference type="EMBL" id="CAEY01001941">
    <property type="status" value="NOT_ANNOTATED_CDS"/>
    <property type="molecule type" value="Genomic_DNA"/>
</dbReference>
<feature type="transmembrane region" description="Helical" evidence="7">
    <location>
        <begin position="150"/>
        <end position="171"/>
    </location>
</feature>
<name>T1KAM2_TETUR</name>
<feature type="compositionally biased region" description="Polar residues" evidence="6">
    <location>
        <begin position="46"/>
        <end position="64"/>
    </location>
</feature>
<dbReference type="eggNOG" id="KOG4267">
    <property type="taxonomic scope" value="Eukaryota"/>
</dbReference>
<keyword evidence="5 7" id="KW-0472">Membrane</keyword>
<evidence type="ECO:0000313" key="9">
    <source>
        <dbReference type="Proteomes" id="UP000015104"/>
    </source>
</evidence>
<evidence type="ECO:0000256" key="3">
    <source>
        <dbReference type="ARBA" id="ARBA00022692"/>
    </source>
</evidence>
<dbReference type="AlphaFoldDB" id="T1KAM2"/>
<evidence type="ECO:0000256" key="6">
    <source>
        <dbReference type="SAM" id="MobiDB-lite"/>
    </source>
</evidence>
<dbReference type="Gene3D" id="1.10.10.1740">
    <property type="entry name" value="Transmembrane protein 14-like"/>
    <property type="match status" value="1"/>
</dbReference>
<evidence type="ECO:0000256" key="5">
    <source>
        <dbReference type="ARBA" id="ARBA00023136"/>
    </source>
</evidence>
<evidence type="ECO:0000256" key="2">
    <source>
        <dbReference type="ARBA" id="ARBA00007590"/>
    </source>
</evidence>